<dbReference type="RefSeq" id="WP_121247555.1">
    <property type="nucleotide sequence ID" value="NZ_RBIL01000001.1"/>
</dbReference>
<name>A0A660L7Z9_9ACTN</name>
<accession>A0A660L7Z9</accession>
<sequence length="78" mass="8106">MEPIKLTLTDTGKLTGDVALPPDTTEEPTAPAAGARDLTPDEVVWTSDRVDFEGRPLTSNSLFPGGMTSTLGDLGSSS</sequence>
<feature type="compositionally biased region" description="Low complexity" evidence="1">
    <location>
        <begin position="1"/>
        <end position="33"/>
    </location>
</feature>
<evidence type="ECO:0000313" key="2">
    <source>
        <dbReference type="EMBL" id="RKQ90639.1"/>
    </source>
</evidence>
<organism evidence="2 3">
    <name type="scientific">Solirubrobacter pauli</name>
    <dbReference type="NCBI Taxonomy" id="166793"/>
    <lineage>
        <taxon>Bacteria</taxon>
        <taxon>Bacillati</taxon>
        <taxon>Actinomycetota</taxon>
        <taxon>Thermoleophilia</taxon>
        <taxon>Solirubrobacterales</taxon>
        <taxon>Solirubrobacteraceae</taxon>
        <taxon>Solirubrobacter</taxon>
    </lineage>
</organism>
<dbReference type="Proteomes" id="UP000278962">
    <property type="component" value="Unassembled WGS sequence"/>
</dbReference>
<feature type="compositionally biased region" description="Polar residues" evidence="1">
    <location>
        <begin position="57"/>
        <end position="78"/>
    </location>
</feature>
<evidence type="ECO:0000313" key="3">
    <source>
        <dbReference type="Proteomes" id="UP000278962"/>
    </source>
</evidence>
<feature type="region of interest" description="Disordered" evidence="1">
    <location>
        <begin position="1"/>
        <end position="40"/>
    </location>
</feature>
<gene>
    <name evidence="2" type="ORF">C8N24_0451</name>
</gene>
<proteinExistence type="predicted"/>
<feature type="region of interest" description="Disordered" evidence="1">
    <location>
        <begin position="56"/>
        <end position="78"/>
    </location>
</feature>
<comment type="caution">
    <text evidence="2">The sequence shown here is derived from an EMBL/GenBank/DDBJ whole genome shotgun (WGS) entry which is preliminary data.</text>
</comment>
<dbReference type="EMBL" id="RBIL01000001">
    <property type="protein sequence ID" value="RKQ90639.1"/>
    <property type="molecule type" value="Genomic_DNA"/>
</dbReference>
<evidence type="ECO:0000256" key="1">
    <source>
        <dbReference type="SAM" id="MobiDB-lite"/>
    </source>
</evidence>
<keyword evidence="3" id="KW-1185">Reference proteome</keyword>
<protein>
    <submittedName>
        <fullName evidence="2">Uncharacterized protein</fullName>
    </submittedName>
</protein>
<reference evidence="2 3" key="1">
    <citation type="submission" date="2018-10" db="EMBL/GenBank/DDBJ databases">
        <title>Genomic Encyclopedia of Archaeal and Bacterial Type Strains, Phase II (KMG-II): from individual species to whole genera.</title>
        <authorList>
            <person name="Goeker M."/>
        </authorList>
    </citation>
    <scope>NUCLEOTIDE SEQUENCE [LARGE SCALE GENOMIC DNA]</scope>
    <source>
        <strain evidence="2 3">DSM 14954</strain>
    </source>
</reference>
<dbReference type="AlphaFoldDB" id="A0A660L7Z9"/>